<keyword evidence="3" id="KW-1185">Reference proteome</keyword>
<dbReference type="EMBL" id="SGJD01001304">
    <property type="protein sequence ID" value="KAB0400800.1"/>
    <property type="molecule type" value="Genomic_DNA"/>
</dbReference>
<keyword evidence="1" id="KW-0472">Membrane</keyword>
<dbReference type="GO" id="GO:0004930">
    <property type="term" value="F:G protein-coupled receptor activity"/>
    <property type="evidence" value="ECO:0007669"/>
    <property type="project" value="TreeGrafter"/>
</dbReference>
<evidence type="ECO:0000313" key="2">
    <source>
        <dbReference type="EMBL" id="KAB0400800.1"/>
    </source>
</evidence>
<proteinExistence type="predicted"/>
<dbReference type="Proteomes" id="UP000437017">
    <property type="component" value="Unassembled WGS sequence"/>
</dbReference>
<sequence length="91" mass="10123">MSICTNLSSRWTVFQSSIFGAFVIYLVVLFSVAFMCWSMMRALTRTSNEMHLAGKFREGSSKLCSAEDHSWGQGQLSSVESAKKISEVPGF</sequence>
<evidence type="ECO:0000256" key="1">
    <source>
        <dbReference type="SAM" id="Phobius"/>
    </source>
</evidence>
<organism evidence="2 3">
    <name type="scientific">Balaenoptera physalus</name>
    <name type="common">Fin whale</name>
    <name type="synonym">Balaena physalus</name>
    <dbReference type="NCBI Taxonomy" id="9770"/>
    <lineage>
        <taxon>Eukaryota</taxon>
        <taxon>Metazoa</taxon>
        <taxon>Chordata</taxon>
        <taxon>Craniata</taxon>
        <taxon>Vertebrata</taxon>
        <taxon>Euteleostomi</taxon>
        <taxon>Mammalia</taxon>
        <taxon>Eutheria</taxon>
        <taxon>Laurasiatheria</taxon>
        <taxon>Artiodactyla</taxon>
        <taxon>Whippomorpha</taxon>
        <taxon>Cetacea</taxon>
        <taxon>Mysticeti</taxon>
        <taxon>Balaenopteridae</taxon>
        <taxon>Balaenoptera</taxon>
    </lineage>
</organism>
<keyword evidence="1" id="KW-1133">Transmembrane helix</keyword>
<evidence type="ECO:0000313" key="3">
    <source>
        <dbReference type="Proteomes" id="UP000437017"/>
    </source>
</evidence>
<gene>
    <name evidence="2" type="ORF">E2I00_014962</name>
</gene>
<feature type="transmembrane region" description="Helical" evidence="1">
    <location>
        <begin position="18"/>
        <end position="40"/>
    </location>
</feature>
<dbReference type="PANTHER" id="PTHR46752:SF1">
    <property type="entry name" value="G-PROTEIN COUPLED RECEPTOR 39"/>
    <property type="match status" value="1"/>
</dbReference>
<name>A0A6A1PYQ3_BALPH</name>
<dbReference type="AlphaFoldDB" id="A0A6A1PYQ3"/>
<dbReference type="InterPro" id="IPR052676">
    <property type="entry name" value="Zinc-sensing_GPCR"/>
</dbReference>
<protein>
    <submittedName>
        <fullName evidence="2">Uncharacterized protein</fullName>
    </submittedName>
</protein>
<comment type="caution">
    <text evidence="2">The sequence shown here is derived from an EMBL/GenBank/DDBJ whole genome shotgun (WGS) entry which is preliminary data.</text>
</comment>
<reference evidence="2 3" key="1">
    <citation type="journal article" date="2019" name="PLoS ONE">
        <title>Genomic analyses reveal an absence of contemporary introgressive admixture between fin whales and blue whales, despite known hybrids.</title>
        <authorList>
            <person name="Westbury M.V."/>
            <person name="Petersen B."/>
            <person name="Lorenzen E.D."/>
        </authorList>
    </citation>
    <scope>NUCLEOTIDE SEQUENCE [LARGE SCALE GENOMIC DNA]</scope>
    <source>
        <strain evidence="2">FinWhale-01</strain>
    </source>
</reference>
<accession>A0A6A1PYQ3</accession>
<keyword evidence="1" id="KW-0812">Transmembrane</keyword>
<dbReference type="PANTHER" id="PTHR46752">
    <property type="entry name" value="G-PROTEIN COUPLED RECEPTOR 39"/>
    <property type="match status" value="1"/>
</dbReference>